<dbReference type="AlphaFoldDB" id="A0A368P3T3"/>
<evidence type="ECO:0000313" key="3">
    <source>
        <dbReference type="Proteomes" id="UP000252249"/>
    </source>
</evidence>
<dbReference type="Gene3D" id="3.40.50.2000">
    <property type="entry name" value="Glycogen Phosphorylase B"/>
    <property type="match status" value="2"/>
</dbReference>
<keyword evidence="3" id="KW-1185">Reference proteome</keyword>
<dbReference type="CDD" id="cd03801">
    <property type="entry name" value="GT4_PimA-like"/>
    <property type="match status" value="1"/>
</dbReference>
<evidence type="ECO:0000313" key="2">
    <source>
        <dbReference type="EMBL" id="RCU57106.1"/>
    </source>
</evidence>
<gene>
    <name evidence="2" type="ORF">DU428_09180</name>
</gene>
<dbReference type="EMBL" id="QPIG01000003">
    <property type="protein sequence ID" value="RCU57106.1"/>
    <property type="molecule type" value="Genomic_DNA"/>
</dbReference>
<proteinExistence type="predicted"/>
<feature type="domain" description="Glycosyl transferase family 1" evidence="1">
    <location>
        <begin position="180"/>
        <end position="346"/>
    </location>
</feature>
<dbReference type="PANTHER" id="PTHR12526">
    <property type="entry name" value="GLYCOSYLTRANSFERASE"/>
    <property type="match status" value="1"/>
</dbReference>
<dbReference type="Proteomes" id="UP000252249">
    <property type="component" value="Unassembled WGS sequence"/>
</dbReference>
<name>A0A368P3T3_9FLAO</name>
<comment type="caution">
    <text evidence="2">The sequence shown here is derived from an EMBL/GenBank/DDBJ whole genome shotgun (WGS) entry which is preliminary data.</text>
</comment>
<dbReference type="OrthoDB" id="7560678at2"/>
<dbReference type="Pfam" id="PF00534">
    <property type="entry name" value="Glycos_transf_1"/>
    <property type="match status" value="1"/>
</dbReference>
<organism evidence="2 3">
    <name type="scientific">Oceanihabitans sediminis</name>
    <dbReference type="NCBI Taxonomy" id="1812012"/>
    <lineage>
        <taxon>Bacteria</taxon>
        <taxon>Pseudomonadati</taxon>
        <taxon>Bacteroidota</taxon>
        <taxon>Flavobacteriia</taxon>
        <taxon>Flavobacteriales</taxon>
        <taxon>Flavobacteriaceae</taxon>
        <taxon>Oceanihabitans</taxon>
    </lineage>
</organism>
<reference evidence="2 3" key="1">
    <citation type="submission" date="2018-07" db="EMBL/GenBank/DDBJ databases">
        <title>Oceanihabitans testaceum sp. nov., isolated from marine sediment.</title>
        <authorList>
            <person name="Li C.-M."/>
        </authorList>
    </citation>
    <scope>NUCLEOTIDE SEQUENCE [LARGE SCALE GENOMIC DNA]</scope>
    <source>
        <strain evidence="2 3">S9-10</strain>
    </source>
</reference>
<dbReference type="InterPro" id="IPR001296">
    <property type="entry name" value="Glyco_trans_1"/>
</dbReference>
<dbReference type="PANTHER" id="PTHR12526:SF630">
    <property type="entry name" value="GLYCOSYLTRANSFERASE"/>
    <property type="match status" value="1"/>
</dbReference>
<dbReference type="GO" id="GO:0016757">
    <property type="term" value="F:glycosyltransferase activity"/>
    <property type="evidence" value="ECO:0007669"/>
    <property type="project" value="InterPro"/>
</dbReference>
<dbReference type="RefSeq" id="WP_113966746.1">
    <property type="nucleotide sequence ID" value="NZ_QNRP01000010.1"/>
</dbReference>
<accession>A0A368P3T3</accession>
<dbReference type="SUPFAM" id="SSF53756">
    <property type="entry name" value="UDP-Glycosyltransferase/glycogen phosphorylase"/>
    <property type="match status" value="1"/>
</dbReference>
<sequence length="368" mass="42428">MKSKIAIIASSIHYIRQKHLLDWYEDLDCKRFKTQLFLGSKNKRIPTALNYKVNSKIEKYKYTFFNTFDYNQKSSGLKKLYPLVSYGPETIHLLTSNTFKTIAPILDSKSIKLIVSFRGFDINVFPYLSNENTKLTRRIFQRADMLHFISENLMNTAIRLGANPLKCRVVHRSIRTDIEPEFTREKSKNGKLIILSVGRLVWEKGYLYALETIAILKSKGYDFEYQIAGKGIDYNMLVYHSKRLDIQDRVVFFGELSRDEIREKLITADIYFQPSLTEALSLAIIEASYYGVPVVSSNIGGIPEVVSDTISGFLSSPCMPSIYAKNIIKIFENPELGIEMGRNGHNRIINNFSRIKEIEKWCEIYSSL</sequence>
<keyword evidence="2" id="KW-0808">Transferase</keyword>
<protein>
    <submittedName>
        <fullName evidence="2">Glycosyltransferase</fullName>
    </submittedName>
</protein>
<evidence type="ECO:0000259" key="1">
    <source>
        <dbReference type="Pfam" id="PF00534"/>
    </source>
</evidence>